<feature type="transmembrane region" description="Helical" evidence="1">
    <location>
        <begin position="32"/>
        <end position="54"/>
    </location>
</feature>
<dbReference type="RefSeq" id="WP_074795392.1">
    <property type="nucleotide sequence ID" value="NZ_FOAD01000007.1"/>
</dbReference>
<accession>A0A1H7SIL7</accession>
<name>A0A1H7SIL7_HALLR</name>
<evidence type="ECO:0000313" key="3">
    <source>
        <dbReference type="Proteomes" id="UP000183894"/>
    </source>
</evidence>
<dbReference type="Proteomes" id="UP000183894">
    <property type="component" value="Unassembled WGS sequence"/>
</dbReference>
<feature type="transmembrane region" description="Helical" evidence="1">
    <location>
        <begin position="6"/>
        <end position="25"/>
    </location>
</feature>
<protein>
    <submittedName>
        <fullName evidence="2">Uncharacterized protein</fullName>
    </submittedName>
</protein>
<reference evidence="2 3" key="1">
    <citation type="submission" date="2016-10" db="EMBL/GenBank/DDBJ databases">
        <authorList>
            <person name="de Groot N.N."/>
        </authorList>
    </citation>
    <scope>NUCLEOTIDE SEQUENCE [LARGE SCALE GENOMIC DNA]</scope>
    <source>
        <strain evidence="2 3">CDM_5</strain>
    </source>
</reference>
<gene>
    <name evidence="2" type="ORF">SAMN04488691_10799</name>
</gene>
<evidence type="ECO:0000256" key="1">
    <source>
        <dbReference type="SAM" id="Phobius"/>
    </source>
</evidence>
<organism evidence="2 3">
    <name type="scientific">Haloferax larsenii</name>
    <dbReference type="NCBI Taxonomy" id="302484"/>
    <lineage>
        <taxon>Archaea</taxon>
        <taxon>Methanobacteriati</taxon>
        <taxon>Methanobacteriota</taxon>
        <taxon>Stenosarchaea group</taxon>
        <taxon>Halobacteria</taxon>
        <taxon>Halobacteriales</taxon>
        <taxon>Haloferacaceae</taxon>
        <taxon>Haloferax</taxon>
    </lineage>
</organism>
<proteinExistence type="predicted"/>
<keyword evidence="1" id="KW-0812">Transmembrane</keyword>
<keyword evidence="1" id="KW-0472">Membrane</keyword>
<evidence type="ECO:0000313" key="2">
    <source>
        <dbReference type="EMBL" id="SEL72472.1"/>
    </source>
</evidence>
<dbReference type="EMBL" id="FOAD01000007">
    <property type="protein sequence ID" value="SEL72472.1"/>
    <property type="molecule type" value="Genomic_DNA"/>
</dbReference>
<keyword evidence="1" id="KW-1133">Transmembrane helix</keyword>
<dbReference type="AlphaFoldDB" id="A0A1H7SIL7"/>
<sequence>MTEHSVELGVSFVGVVLGLVILLVAEAVGAGEVVIAAGGAVAILGVAILTAVVMRLPEPADADSDHEHGHA</sequence>